<sequence>MSAALLISSLLLGLASSLHCVGMCGPLVMSVPVHHLPRDKKVTGILLYQLGRIGTYVVLGVIAGLLGWRIYAAGFQQLFSITLGVIILLMLSGRFFLNKLHGNNWLNKSVTQLMFWAINKQTPEGMLMMGAANGLLPCGMVYIALTGAMASGTIVGAASFMFSFGIGTLPALLGLAFWGVKLNWQTRRYMQKAVPYVVAVTGILLIIRGLNLNIPYLSPFLSERSADTVSCH</sequence>
<dbReference type="Pfam" id="PF13386">
    <property type="entry name" value="DsbD_2"/>
    <property type="match status" value="1"/>
</dbReference>
<evidence type="ECO:0000259" key="2">
    <source>
        <dbReference type="Pfam" id="PF13386"/>
    </source>
</evidence>
<keyword evidence="1" id="KW-0472">Membrane</keyword>
<gene>
    <name evidence="3" type="ORF">KACHI17_16850</name>
</gene>
<keyword evidence="1" id="KW-1133">Transmembrane helix</keyword>
<dbReference type="PANTHER" id="PTHR42208">
    <property type="entry name" value="HEAVY METAL TRANSPORTER-RELATED"/>
    <property type="match status" value="1"/>
</dbReference>
<feature type="domain" description="Urease accessory protein UreH-like transmembrane" evidence="2">
    <location>
        <begin position="10"/>
        <end position="204"/>
    </location>
</feature>
<accession>A0AAT9GJI1</accession>
<dbReference type="InterPro" id="IPR039447">
    <property type="entry name" value="UreH-like_TM_dom"/>
</dbReference>
<feature type="transmembrane region" description="Helical" evidence="1">
    <location>
        <begin position="193"/>
        <end position="214"/>
    </location>
</feature>
<dbReference type="PANTHER" id="PTHR42208:SF1">
    <property type="entry name" value="HEAVY METAL TRANSPORTER"/>
    <property type="match status" value="1"/>
</dbReference>
<dbReference type="AlphaFoldDB" id="A0AAT9GJI1"/>
<feature type="transmembrane region" description="Helical" evidence="1">
    <location>
        <begin position="125"/>
        <end position="145"/>
    </location>
</feature>
<reference evidence="3" key="1">
    <citation type="submission" date="2024-02" db="EMBL/GenBank/DDBJ databases">
        <title>Sediminibacterium planktonica sp. nov. and Sediminibacterium longus sp. nov., isolated from surface lake and river water.</title>
        <authorList>
            <person name="Watanabe K."/>
            <person name="Takemine S."/>
            <person name="Ishii Y."/>
            <person name="Ogata Y."/>
            <person name="Shindo C."/>
            <person name="Suda W."/>
        </authorList>
    </citation>
    <scope>NUCLEOTIDE SEQUENCE</scope>
    <source>
        <strain evidence="3">KACHI17</strain>
    </source>
</reference>
<feature type="transmembrane region" description="Helical" evidence="1">
    <location>
        <begin position="78"/>
        <end position="97"/>
    </location>
</feature>
<protein>
    <submittedName>
        <fullName evidence="3">Sulfite exporter TauE/SafE family protein</fullName>
    </submittedName>
</protein>
<feature type="transmembrane region" description="Helical" evidence="1">
    <location>
        <begin position="44"/>
        <end position="66"/>
    </location>
</feature>
<dbReference type="EMBL" id="AP029612">
    <property type="protein sequence ID" value="BFG70804.1"/>
    <property type="molecule type" value="Genomic_DNA"/>
</dbReference>
<evidence type="ECO:0000256" key="1">
    <source>
        <dbReference type="SAM" id="Phobius"/>
    </source>
</evidence>
<dbReference type="RefSeq" id="WP_353548444.1">
    <property type="nucleotide sequence ID" value="NZ_AP029612.1"/>
</dbReference>
<evidence type="ECO:0000313" key="3">
    <source>
        <dbReference type="EMBL" id="BFG70804.1"/>
    </source>
</evidence>
<organism evidence="3">
    <name type="scientific">Sediminibacterium sp. KACHI17</name>
    <dbReference type="NCBI Taxonomy" id="1751071"/>
    <lineage>
        <taxon>Bacteria</taxon>
        <taxon>Pseudomonadati</taxon>
        <taxon>Bacteroidota</taxon>
        <taxon>Chitinophagia</taxon>
        <taxon>Chitinophagales</taxon>
        <taxon>Chitinophagaceae</taxon>
        <taxon>Sediminibacterium</taxon>
    </lineage>
</organism>
<proteinExistence type="predicted"/>
<name>A0AAT9GJI1_9BACT</name>
<feature type="transmembrane region" description="Helical" evidence="1">
    <location>
        <begin position="157"/>
        <end position="178"/>
    </location>
</feature>
<keyword evidence="1" id="KW-0812">Transmembrane</keyword>